<evidence type="ECO:0000256" key="4">
    <source>
        <dbReference type="ARBA" id="ARBA00022490"/>
    </source>
</evidence>
<keyword evidence="7" id="KW-0508">mRNA splicing</keyword>
<evidence type="ECO:0000256" key="10">
    <source>
        <dbReference type="ARBA" id="ARBA00045970"/>
    </source>
</evidence>
<dbReference type="Pfam" id="PF15264">
    <property type="entry name" value="TSSC4"/>
    <property type="match status" value="1"/>
</dbReference>
<dbReference type="GO" id="GO:0008380">
    <property type="term" value="P:RNA splicing"/>
    <property type="evidence" value="ECO:0007669"/>
    <property type="project" value="UniProtKB-KW"/>
</dbReference>
<evidence type="ECO:0000256" key="3">
    <source>
        <dbReference type="ARBA" id="ARBA00010362"/>
    </source>
</evidence>
<dbReference type="GO" id="GO:0005681">
    <property type="term" value="C:spliceosomal complex"/>
    <property type="evidence" value="ECO:0007669"/>
    <property type="project" value="UniProtKB-KW"/>
</dbReference>
<dbReference type="AlphaFoldDB" id="A0AAW1VJH9"/>
<organism evidence="12 13">
    <name type="scientific">Henosepilachna vigintioctopunctata</name>
    <dbReference type="NCBI Taxonomy" id="420089"/>
    <lineage>
        <taxon>Eukaryota</taxon>
        <taxon>Metazoa</taxon>
        <taxon>Ecdysozoa</taxon>
        <taxon>Arthropoda</taxon>
        <taxon>Hexapoda</taxon>
        <taxon>Insecta</taxon>
        <taxon>Pterygota</taxon>
        <taxon>Neoptera</taxon>
        <taxon>Endopterygota</taxon>
        <taxon>Coleoptera</taxon>
        <taxon>Polyphaga</taxon>
        <taxon>Cucujiformia</taxon>
        <taxon>Coccinelloidea</taxon>
        <taxon>Coccinellidae</taxon>
        <taxon>Epilachninae</taxon>
        <taxon>Epilachnini</taxon>
        <taxon>Henosepilachna</taxon>
    </lineage>
</organism>
<keyword evidence="4" id="KW-0963">Cytoplasm</keyword>
<evidence type="ECO:0000256" key="7">
    <source>
        <dbReference type="ARBA" id="ARBA00023187"/>
    </source>
</evidence>
<keyword evidence="5" id="KW-0507">mRNA processing</keyword>
<evidence type="ECO:0000256" key="5">
    <source>
        <dbReference type="ARBA" id="ARBA00022664"/>
    </source>
</evidence>
<keyword evidence="6" id="KW-0747">Spliceosome</keyword>
<comment type="caution">
    <text evidence="12">The sequence shown here is derived from an EMBL/GenBank/DDBJ whole genome shotgun (WGS) entry which is preliminary data.</text>
</comment>
<accession>A0AAW1VJH9</accession>
<comment type="subcellular location">
    <subcellularLocation>
        <location evidence="2">Cytoplasm</location>
    </subcellularLocation>
    <subcellularLocation>
        <location evidence="1">Nucleus</location>
    </subcellularLocation>
</comment>
<evidence type="ECO:0000313" key="12">
    <source>
        <dbReference type="EMBL" id="KAK9892829.1"/>
    </source>
</evidence>
<comment type="function">
    <text evidence="10">Protein associated with the U5 snRNP, during its maturation and its post-splicing recycling and which is required for spliceosomal tri-snRNP complex assembly in the nucleus. Has a molecular sequestering activity and transiently hinders SNRNP200 binding sites for constitutive splicing factors that intervene later during the assembly of the spliceosome and splicing. Together with its molecular sequestering activity, may also function as a molecular adapter and placeholder, coordinating the assembly of the U5 snRNP and its association with the U4/U6 di-snRNP.</text>
</comment>
<evidence type="ECO:0000313" key="13">
    <source>
        <dbReference type="Proteomes" id="UP001431783"/>
    </source>
</evidence>
<dbReference type="PANTHER" id="PTHR13445:SF3">
    <property type="entry name" value="U5 SMALL NUCLEAR RIBONUCLEOPROTEIN TSSC4"/>
    <property type="match status" value="1"/>
</dbReference>
<reference evidence="12 13" key="1">
    <citation type="submission" date="2023-03" db="EMBL/GenBank/DDBJ databases">
        <title>Genome insight into feeding habits of ladybird beetles.</title>
        <authorList>
            <person name="Li H.-S."/>
            <person name="Huang Y.-H."/>
            <person name="Pang H."/>
        </authorList>
    </citation>
    <scope>NUCLEOTIDE SEQUENCE [LARGE SCALE GENOMIC DNA]</scope>
    <source>
        <strain evidence="12">SYSU_2023b</strain>
        <tissue evidence="12">Whole body</tissue>
    </source>
</reference>
<evidence type="ECO:0000256" key="1">
    <source>
        <dbReference type="ARBA" id="ARBA00004123"/>
    </source>
</evidence>
<dbReference type="PANTHER" id="PTHR13445">
    <property type="entry name" value="TUMOR SUPPRESSING SUBTRANSFERABLE CANDIDATE 4 TSSC4"/>
    <property type="match status" value="1"/>
</dbReference>
<feature type="region of interest" description="Disordered" evidence="11">
    <location>
        <begin position="34"/>
        <end position="55"/>
    </location>
</feature>
<keyword evidence="8" id="KW-0539">Nucleus</keyword>
<comment type="similarity">
    <text evidence="3">Belongs to the TSSC4 family.</text>
</comment>
<evidence type="ECO:0000256" key="8">
    <source>
        <dbReference type="ARBA" id="ARBA00023242"/>
    </source>
</evidence>
<evidence type="ECO:0000256" key="6">
    <source>
        <dbReference type="ARBA" id="ARBA00022728"/>
    </source>
</evidence>
<protein>
    <recommendedName>
        <fullName evidence="9">U5 small nuclear ribonucleoprotein TSSC4</fullName>
    </recommendedName>
</protein>
<evidence type="ECO:0000256" key="9">
    <source>
        <dbReference type="ARBA" id="ARBA00035304"/>
    </source>
</evidence>
<dbReference type="Proteomes" id="UP001431783">
    <property type="component" value="Unassembled WGS sequence"/>
</dbReference>
<dbReference type="EMBL" id="JARQZJ010000139">
    <property type="protein sequence ID" value="KAK9892829.1"/>
    <property type="molecule type" value="Genomic_DNA"/>
</dbReference>
<keyword evidence="13" id="KW-1185">Reference proteome</keyword>
<dbReference type="GO" id="GO:0006397">
    <property type="term" value="P:mRNA processing"/>
    <property type="evidence" value="ECO:0007669"/>
    <property type="project" value="UniProtKB-KW"/>
</dbReference>
<dbReference type="InterPro" id="IPR029338">
    <property type="entry name" value="TSSC4"/>
</dbReference>
<dbReference type="GO" id="GO:0005737">
    <property type="term" value="C:cytoplasm"/>
    <property type="evidence" value="ECO:0007669"/>
    <property type="project" value="UniProtKB-SubCell"/>
</dbReference>
<proteinExistence type="inferred from homology"/>
<evidence type="ECO:0000256" key="2">
    <source>
        <dbReference type="ARBA" id="ARBA00004496"/>
    </source>
</evidence>
<evidence type="ECO:0000256" key="11">
    <source>
        <dbReference type="SAM" id="MobiDB-lite"/>
    </source>
</evidence>
<sequence length="218" mass="25672">MSAPNEFSLKCRDEGFLKRQENAFGQLFEIEKQRKANQEEPMETDGQSFSKSNLKEIKAQRSYTKTFRREKSIFKVPYDTVPKHFLKRLPDFKKNPHKWTKYSLDDVKDEDISEKGNTKAALSFLKELSVRNDKNIMENQDNDQELPKKIVFQRPILNNETTGVTTEESVSFRGSKIVMPEYVIGQKVKKDRKNRIKKSKEDHQMVKLNHLFAEDHQE</sequence>
<name>A0AAW1VJH9_9CUCU</name>
<gene>
    <name evidence="12" type="ORF">WA026_022291</name>
</gene>